<organism evidence="2 3">
    <name type="scientific">Longimycelium tulufanense</name>
    <dbReference type="NCBI Taxonomy" id="907463"/>
    <lineage>
        <taxon>Bacteria</taxon>
        <taxon>Bacillati</taxon>
        <taxon>Actinomycetota</taxon>
        <taxon>Actinomycetes</taxon>
        <taxon>Pseudonocardiales</taxon>
        <taxon>Pseudonocardiaceae</taxon>
        <taxon>Longimycelium</taxon>
    </lineage>
</organism>
<name>A0A8J3CA02_9PSEU</name>
<dbReference type="PANTHER" id="PTHR44757">
    <property type="entry name" value="DIGUANYLATE CYCLASE DGCP"/>
    <property type="match status" value="1"/>
</dbReference>
<dbReference type="AlphaFoldDB" id="A0A8J3CA02"/>
<evidence type="ECO:0000259" key="1">
    <source>
        <dbReference type="PROSITE" id="PS50887"/>
    </source>
</evidence>
<dbReference type="SUPFAM" id="SSF55073">
    <property type="entry name" value="Nucleotide cyclase"/>
    <property type="match status" value="1"/>
</dbReference>
<gene>
    <name evidence="2" type="ORF">GCM10012275_02580</name>
</gene>
<comment type="caution">
    <text evidence="2">The sequence shown here is derived from an EMBL/GenBank/DDBJ whole genome shotgun (WGS) entry which is preliminary data.</text>
</comment>
<dbReference type="Proteomes" id="UP000637578">
    <property type="component" value="Unassembled WGS sequence"/>
</dbReference>
<feature type="domain" description="GGDEF" evidence="1">
    <location>
        <begin position="54"/>
        <end position="185"/>
    </location>
</feature>
<reference evidence="2" key="2">
    <citation type="submission" date="2020-09" db="EMBL/GenBank/DDBJ databases">
        <authorList>
            <person name="Sun Q."/>
            <person name="Zhou Y."/>
        </authorList>
    </citation>
    <scope>NUCLEOTIDE SEQUENCE</scope>
    <source>
        <strain evidence="2">CGMCC 4.5737</strain>
    </source>
</reference>
<dbReference type="SMART" id="SM00267">
    <property type="entry name" value="GGDEF"/>
    <property type="match status" value="1"/>
</dbReference>
<dbReference type="EMBL" id="BMMK01000001">
    <property type="protein sequence ID" value="GGM34819.1"/>
    <property type="molecule type" value="Genomic_DNA"/>
</dbReference>
<dbReference type="InterPro" id="IPR043128">
    <property type="entry name" value="Rev_trsase/Diguanyl_cyclase"/>
</dbReference>
<protein>
    <recommendedName>
        <fullName evidence="1">GGDEF domain-containing protein</fullName>
    </recommendedName>
</protein>
<sequence>MLPELAAVAATAGWAATTGYAAHLHRQLHTDELTGLGNRRALYRLARRAARRPRLVGLLLADLDGFKAINDTYGHPFGNRILAMVGTRLAEISRPGETAIHLHGDEFALWLGRLTGPTDVEQRARDVTTALATPLWIDGHRITTSASVGLALGPACAPLAELLRAADTHLYAVKAARHAALPTLPTTPGRIRDQRPPAGAA</sequence>
<evidence type="ECO:0000313" key="2">
    <source>
        <dbReference type="EMBL" id="GGM34819.1"/>
    </source>
</evidence>
<dbReference type="PROSITE" id="PS50887">
    <property type="entry name" value="GGDEF"/>
    <property type="match status" value="1"/>
</dbReference>
<dbReference type="InterPro" id="IPR052155">
    <property type="entry name" value="Biofilm_reg_signaling"/>
</dbReference>
<dbReference type="Gene3D" id="3.30.70.270">
    <property type="match status" value="1"/>
</dbReference>
<dbReference type="InterPro" id="IPR000160">
    <property type="entry name" value="GGDEF_dom"/>
</dbReference>
<dbReference type="Pfam" id="PF00990">
    <property type="entry name" value="GGDEF"/>
    <property type="match status" value="1"/>
</dbReference>
<accession>A0A8J3CA02</accession>
<dbReference type="PANTHER" id="PTHR44757:SF2">
    <property type="entry name" value="BIOFILM ARCHITECTURE MAINTENANCE PROTEIN MBAA"/>
    <property type="match status" value="1"/>
</dbReference>
<reference evidence="2" key="1">
    <citation type="journal article" date="2014" name="Int. J. Syst. Evol. Microbiol.">
        <title>Complete genome sequence of Corynebacterium casei LMG S-19264T (=DSM 44701T), isolated from a smear-ripened cheese.</title>
        <authorList>
            <consortium name="US DOE Joint Genome Institute (JGI-PGF)"/>
            <person name="Walter F."/>
            <person name="Albersmeier A."/>
            <person name="Kalinowski J."/>
            <person name="Ruckert C."/>
        </authorList>
    </citation>
    <scope>NUCLEOTIDE SEQUENCE</scope>
    <source>
        <strain evidence="2">CGMCC 4.5737</strain>
    </source>
</reference>
<keyword evidence="3" id="KW-1185">Reference proteome</keyword>
<dbReference type="InterPro" id="IPR029787">
    <property type="entry name" value="Nucleotide_cyclase"/>
</dbReference>
<dbReference type="CDD" id="cd01949">
    <property type="entry name" value="GGDEF"/>
    <property type="match status" value="1"/>
</dbReference>
<evidence type="ECO:0000313" key="3">
    <source>
        <dbReference type="Proteomes" id="UP000637578"/>
    </source>
</evidence>
<dbReference type="RefSeq" id="WP_189052928.1">
    <property type="nucleotide sequence ID" value="NZ_BMMK01000001.1"/>
</dbReference>
<proteinExistence type="predicted"/>
<dbReference type="NCBIfam" id="TIGR00254">
    <property type="entry name" value="GGDEF"/>
    <property type="match status" value="1"/>
</dbReference>